<sequence length="79" mass="9172">MHTVDEKRAKGKRRNFDIKSILGEPSGTWLWMSVVYIGYFEVNKEFQKMQNGLVESQVVATWLFEGGVDNVHNWNGHQC</sequence>
<evidence type="ECO:0000313" key="3">
    <source>
        <dbReference type="Proteomes" id="UP000326757"/>
    </source>
</evidence>
<proteinExistence type="predicted"/>
<keyword evidence="1" id="KW-1133">Transmembrane helix</keyword>
<keyword evidence="1" id="KW-0472">Membrane</keyword>
<gene>
    <name evidence="2" type="ORF">EYC80_006976</name>
</gene>
<evidence type="ECO:0000313" key="2">
    <source>
        <dbReference type="EMBL" id="KAB8295029.1"/>
    </source>
</evidence>
<reference evidence="2 3" key="1">
    <citation type="submission" date="2019-06" db="EMBL/GenBank/DDBJ databases">
        <title>Genome Sequence of the Brown Rot Fungal Pathogen Monilinia laxa.</title>
        <authorList>
            <person name="De Miccolis Angelini R.M."/>
            <person name="Landi L."/>
            <person name="Abate D."/>
            <person name="Pollastro S."/>
            <person name="Romanazzi G."/>
            <person name="Faretra F."/>
        </authorList>
    </citation>
    <scope>NUCLEOTIDE SEQUENCE [LARGE SCALE GENOMIC DNA]</scope>
    <source>
        <strain evidence="2 3">Mlax316</strain>
    </source>
</reference>
<keyword evidence="3" id="KW-1185">Reference proteome</keyword>
<dbReference type="AlphaFoldDB" id="A0A5N6JZZ2"/>
<dbReference type="EMBL" id="VIGI01000010">
    <property type="protein sequence ID" value="KAB8295029.1"/>
    <property type="molecule type" value="Genomic_DNA"/>
</dbReference>
<organism evidence="2 3">
    <name type="scientific">Monilinia laxa</name>
    <name type="common">Brown rot fungus</name>
    <name type="synonym">Sclerotinia laxa</name>
    <dbReference type="NCBI Taxonomy" id="61186"/>
    <lineage>
        <taxon>Eukaryota</taxon>
        <taxon>Fungi</taxon>
        <taxon>Dikarya</taxon>
        <taxon>Ascomycota</taxon>
        <taxon>Pezizomycotina</taxon>
        <taxon>Leotiomycetes</taxon>
        <taxon>Helotiales</taxon>
        <taxon>Sclerotiniaceae</taxon>
        <taxon>Monilinia</taxon>
    </lineage>
</organism>
<evidence type="ECO:0000256" key="1">
    <source>
        <dbReference type="SAM" id="Phobius"/>
    </source>
</evidence>
<accession>A0A5N6JZZ2</accession>
<keyword evidence="1" id="KW-0812">Transmembrane</keyword>
<protein>
    <submittedName>
        <fullName evidence="2">Uncharacterized protein</fullName>
    </submittedName>
</protein>
<name>A0A5N6JZZ2_MONLA</name>
<dbReference type="Proteomes" id="UP000326757">
    <property type="component" value="Unassembled WGS sequence"/>
</dbReference>
<comment type="caution">
    <text evidence="2">The sequence shown here is derived from an EMBL/GenBank/DDBJ whole genome shotgun (WGS) entry which is preliminary data.</text>
</comment>
<feature type="transmembrane region" description="Helical" evidence="1">
    <location>
        <begin position="21"/>
        <end position="39"/>
    </location>
</feature>